<keyword evidence="2" id="KW-0614">Plasmid</keyword>
<accession>A0A1L6ZP92</accession>
<organism evidence="2 3">
    <name type="scientific">Bacillus safensis</name>
    <dbReference type="NCBI Taxonomy" id="561879"/>
    <lineage>
        <taxon>Bacteria</taxon>
        <taxon>Bacillati</taxon>
        <taxon>Bacillota</taxon>
        <taxon>Bacilli</taxon>
        <taxon>Bacillales</taxon>
        <taxon>Bacillaceae</taxon>
        <taxon>Bacillus</taxon>
    </lineage>
</organism>
<keyword evidence="1" id="KW-0812">Transmembrane</keyword>
<proteinExistence type="predicted"/>
<feature type="transmembrane region" description="Helical" evidence="1">
    <location>
        <begin position="75"/>
        <end position="93"/>
    </location>
</feature>
<dbReference type="AlphaFoldDB" id="A0A1L6ZP92"/>
<feature type="transmembrane region" description="Helical" evidence="1">
    <location>
        <begin position="41"/>
        <end position="63"/>
    </location>
</feature>
<name>A0A1L6ZP92_BACIA</name>
<protein>
    <submittedName>
        <fullName evidence="2">Uncharacterized protein</fullName>
    </submittedName>
</protein>
<dbReference type="Proteomes" id="UP000185426">
    <property type="component" value="Plasmid unnamed1"/>
</dbReference>
<evidence type="ECO:0000313" key="2">
    <source>
        <dbReference type="EMBL" id="APT48330.1"/>
    </source>
</evidence>
<keyword evidence="1" id="KW-0472">Membrane</keyword>
<feature type="transmembrane region" description="Helical" evidence="1">
    <location>
        <begin position="18"/>
        <end position="35"/>
    </location>
</feature>
<geneLocation type="plasmid" evidence="2 3">
    <name>unnamed1</name>
</geneLocation>
<reference evidence="2 3" key="1">
    <citation type="submission" date="2016-05" db="EMBL/GenBank/DDBJ databases">
        <title>Complete Genome and Methylome Analysis of Psychrotrophic Bacterial Isolates from Antarctic Lake Untersee.</title>
        <authorList>
            <person name="Fomenkov A."/>
            <person name="Akimov V.N."/>
            <person name="Vasilyeva L.V."/>
            <person name="Andersen D."/>
            <person name="Vincze T."/>
            <person name="Roberts R.J."/>
        </authorList>
    </citation>
    <scope>NUCLEOTIDE SEQUENCE [LARGE SCALE GENOMIC DNA]</scope>
    <source>
        <strain evidence="2 3">U14-5</strain>
        <plasmid evidence="2 3">unnamed1</plasmid>
    </source>
</reference>
<keyword evidence="1" id="KW-1133">Transmembrane helix</keyword>
<dbReference type="EMBL" id="CP015608">
    <property type="protein sequence ID" value="APT48330.1"/>
    <property type="molecule type" value="Genomic_DNA"/>
</dbReference>
<evidence type="ECO:0000313" key="3">
    <source>
        <dbReference type="Proteomes" id="UP000185426"/>
    </source>
</evidence>
<gene>
    <name evidence="2" type="ORF">BSA145_20925</name>
</gene>
<dbReference type="RefSeq" id="WP_075623757.1">
    <property type="nucleotide sequence ID" value="NZ_CP015608.1"/>
</dbReference>
<evidence type="ECO:0000256" key="1">
    <source>
        <dbReference type="SAM" id="Phobius"/>
    </source>
</evidence>
<sequence>MSNSSKNTSNEGQSLENFLYFVVFSIVIVIVPYINSSLEAFWLKILLGLLITFIAFAVIKLIVKMSKGSKRKYKLFPHYVVYAIAYIVIRTIIE</sequence>